<dbReference type="OrthoDB" id="55026at2759"/>
<feature type="compositionally biased region" description="Basic and acidic residues" evidence="2">
    <location>
        <begin position="370"/>
        <end position="382"/>
    </location>
</feature>
<dbReference type="AlphaFoldDB" id="A0A9K3PRS9"/>
<sequence>MNNHCGPSRSFDTRHFAGGRGGNGPGRSVVSREERIPPKQQRQSQQAPTGGASHQQNHQQQQLRSSYTSGSGNETLFLQKLQGALSAVRRERDHEFRNRNMAREKCRSAQEAAQSTKKAVEQETAKLDENIKKTQQAIQDIQKMEGSIADLYKKYEFKHEDLIRKRDKIVEYTLLADKEGQEQDKTLDSTQKLIEKQQGLYEDTESTATRLSISRVLSQVKSGNVPPSTEATVLSSQQKRDENLLIRDLQALADKSSMLILPQMINQKVTSVAAETKLIHKEISRLGNLLKDYQDNYVQKKLEEQQIGISNDDEIISSGKCLNLSEEETKIAPTQNGSLIKENSVDGSMQAGPSELDGAKIVAKDLMAIRPEESIREEKRESLMSTEDNGNASPASHPSTTIGH</sequence>
<comment type="caution">
    <text evidence="3">The sequence shown here is derived from an EMBL/GenBank/DDBJ whole genome shotgun (WGS) entry which is preliminary data.</text>
</comment>
<gene>
    <name evidence="3" type="ORF">IV203_001626</name>
</gene>
<keyword evidence="4" id="KW-1185">Reference proteome</keyword>
<feature type="region of interest" description="Disordered" evidence="2">
    <location>
        <begin position="1"/>
        <end position="71"/>
    </location>
</feature>
<protein>
    <submittedName>
        <fullName evidence="3">Uncharacterized protein</fullName>
    </submittedName>
</protein>
<keyword evidence="1" id="KW-0175">Coiled coil</keyword>
<feature type="coiled-coil region" evidence="1">
    <location>
        <begin position="110"/>
        <end position="144"/>
    </location>
</feature>
<feature type="region of interest" description="Disordered" evidence="2">
    <location>
        <begin position="370"/>
        <end position="404"/>
    </location>
</feature>
<organism evidence="3 4">
    <name type="scientific">Nitzschia inconspicua</name>
    <dbReference type="NCBI Taxonomy" id="303405"/>
    <lineage>
        <taxon>Eukaryota</taxon>
        <taxon>Sar</taxon>
        <taxon>Stramenopiles</taxon>
        <taxon>Ochrophyta</taxon>
        <taxon>Bacillariophyta</taxon>
        <taxon>Bacillariophyceae</taxon>
        <taxon>Bacillariophycidae</taxon>
        <taxon>Bacillariales</taxon>
        <taxon>Bacillariaceae</taxon>
        <taxon>Nitzschia</taxon>
    </lineage>
</organism>
<name>A0A9K3PRS9_9STRA</name>
<reference evidence="3" key="1">
    <citation type="journal article" date="2021" name="Sci. Rep.">
        <title>Diploid genomic architecture of Nitzschia inconspicua, an elite biomass production diatom.</title>
        <authorList>
            <person name="Oliver A."/>
            <person name="Podell S."/>
            <person name="Pinowska A."/>
            <person name="Traller J.C."/>
            <person name="Smith S.R."/>
            <person name="McClure R."/>
            <person name="Beliaev A."/>
            <person name="Bohutskyi P."/>
            <person name="Hill E.A."/>
            <person name="Rabines A."/>
            <person name="Zheng H."/>
            <person name="Allen L.Z."/>
            <person name="Kuo A."/>
            <person name="Grigoriev I.V."/>
            <person name="Allen A.E."/>
            <person name="Hazlebeck D."/>
            <person name="Allen E.E."/>
        </authorList>
    </citation>
    <scope>NUCLEOTIDE SEQUENCE</scope>
    <source>
        <strain evidence="3">Hildebrandi</strain>
    </source>
</reference>
<proteinExistence type="predicted"/>
<reference evidence="3" key="2">
    <citation type="submission" date="2021-04" db="EMBL/GenBank/DDBJ databases">
        <authorList>
            <person name="Podell S."/>
        </authorList>
    </citation>
    <scope>NUCLEOTIDE SEQUENCE</scope>
    <source>
        <strain evidence="3">Hildebrandi</strain>
    </source>
</reference>
<evidence type="ECO:0000313" key="4">
    <source>
        <dbReference type="Proteomes" id="UP000693970"/>
    </source>
</evidence>
<evidence type="ECO:0000256" key="2">
    <source>
        <dbReference type="SAM" id="MobiDB-lite"/>
    </source>
</evidence>
<dbReference type="EMBL" id="JAGRRH010000015">
    <property type="protein sequence ID" value="KAG7356938.1"/>
    <property type="molecule type" value="Genomic_DNA"/>
</dbReference>
<evidence type="ECO:0000256" key="1">
    <source>
        <dbReference type="SAM" id="Coils"/>
    </source>
</evidence>
<feature type="compositionally biased region" description="Polar residues" evidence="2">
    <location>
        <begin position="383"/>
        <end position="404"/>
    </location>
</feature>
<dbReference type="Proteomes" id="UP000693970">
    <property type="component" value="Unassembled WGS sequence"/>
</dbReference>
<evidence type="ECO:0000313" key="3">
    <source>
        <dbReference type="EMBL" id="KAG7356938.1"/>
    </source>
</evidence>
<accession>A0A9K3PRS9</accession>